<dbReference type="GeneID" id="42051382"/>
<protein>
    <submittedName>
        <fullName evidence="1">Uncharacterized protein</fullName>
    </submittedName>
</protein>
<dbReference type="VEuPathDB" id="FungiDB:FPRO_06503"/>
<keyword evidence="2" id="KW-1185">Reference proteome</keyword>
<dbReference type="AlphaFoldDB" id="A0A1L7VEZ3"/>
<dbReference type="Proteomes" id="UP000183971">
    <property type="component" value="Unassembled WGS sequence"/>
</dbReference>
<evidence type="ECO:0000313" key="2">
    <source>
        <dbReference type="Proteomes" id="UP000183971"/>
    </source>
</evidence>
<evidence type="ECO:0000313" key="1">
    <source>
        <dbReference type="EMBL" id="CZR38306.1"/>
    </source>
</evidence>
<name>A0A1L7VEZ3_FUSPR</name>
<dbReference type="EMBL" id="FJOF01000003">
    <property type="protein sequence ID" value="CZR38306.1"/>
    <property type="molecule type" value="Genomic_DNA"/>
</dbReference>
<organism evidence="1 2">
    <name type="scientific">Fusarium proliferatum (strain ET1)</name>
    <name type="common">Orchid endophyte fungus</name>
    <dbReference type="NCBI Taxonomy" id="1227346"/>
    <lineage>
        <taxon>Eukaryota</taxon>
        <taxon>Fungi</taxon>
        <taxon>Dikarya</taxon>
        <taxon>Ascomycota</taxon>
        <taxon>Pezizomycotina</taxon>
        <taxon>Sordariomycetes</taxon>
        <taxon>Hypocreomycetidae</taxon>
        <taxon>Hypocreales</taxon>
        <taxon>Nectriaceae</taxon>
        <taxon>Fusarium</taxon>
        <taxon>Fusarium fujikuroi species complex</taxon>
    </lineage>
</organism>
<sequence length="112" mass="12222">MPERVERLVDGTVMVEADIVAAEVDTLVFEVVHIAVIEACTESEAVDTAVAIPKVNPSDIRPVGILDSFLVHDTPTLSDFAAAVTEPVSYTPLPLYQQSPLTKPLYHFFVLE</sequence>
<comment type="caution">
    <text evidence="1">The sequence shown here is derived from an EMBL/GenBank/DDBJ whole genome shotgun (WGS) entry which is preliminary data.</text>
</comment>
<dbReference type="RefSeq" id="XP_031078899.1">
    <property type="nucleotide sequence ID" value="XM_031228576.1"/>
</dbReference>
<proteinExistence type="predicted"/>
<accession>A0A1L7VEZ3</accession>
<gene>
    <name evidence="1" type="ORF">FPRO_06503</name>
</gene>
<reference evidence="2" key="1">
    <citation type="journal article" date="2016" name="Genome Biol. Evol.">
        <title>Comparative 'omics' of the Fusarium fujikuroi species complex highlights differences in genetic potential and metabolite synthesis.</title>
        <authorList>
            <person name="Niehaus E.-M."/>
            <person name="Muensterkoetter M."/>
            <person name="Proctor R.H."/>
            <person name="Brown D.W."/>
            <person name="Sharon A."/>
            <person name="Idan Y."/>
            <person name="Oren-Young L."/>
            <person name="Sieber C.M."/>
            <person name="Novak O."/>
            <person name="Pencik A."/>
            <person name="Tarkowska D."/>
            <person name="Hromadova K."/>
            <person name="Freeman S."/>
            <person name="Maymon M."/>
            <person name="Elazar M."/>
            <person name="Youssef S.A."/>
            <person name="El-Shabrawy E.S.M."/>
            <person name="Shalaby A.B.A."/>
            <person name="Houterman P."/>
            <person name="Brock N.L."/>
            <person name="Burkhardt I."/>
            <person name="Tsavkelova E.A."/>
            <person name="Dickschat J.S."/>
            <person name="Galuszka P."/>
            <person name="Gueldener U."/>
            <person name="Tudzynski B."/>
        </authorList>
    </citation>
    <scope>NUCLEOTIDE SEQUENCE [LARGE SCALE GENOMIC DNA]</scope>
    <source>
        <strain evidence="2">ET1</strain>
    </source>
</reference>